<gene>
    <name evidence="3" type="ORF">E2493_11885</name>
</gene>
<dbReference type="InterPro" id="IPR001789">
    <property type="entry name" value="Sig_transdc_resp-reg_receiver"/>
</dbReference>
<evidence type="ECO:0000259" key="2">
    <source>
        <dbReference type="PROSITE" id="PS50110"/>
    </source>
</evidence>
<evidence type="ECO:0000256" key="1">
    <source>
        <dbReference type="PROSITE-ProRule" id="PRU00169"/>
    </source>
</evidence>
<keyword evidence="4" id="KW-1185">Reference proteome</keyword>
<organism evidence="3 4">
    <name type="scientific">Sphingomonas parva</name>
    <dbReference type="NCBI Taxonomy" id="2555898"/>
    <lineage>
        <taxon>Bacteria</taxon>
        <taxon>Pseudomonadati</taxon>
        <taxon>Pseudomonadota</taxon>
        <taxon>Alphaproteobacteria</taxon>
        <taxon>Sphingomonadales</taxon>
        <taxon>Sphingomonadaceae</taxon>
        <taxon>Sphingomonas</taxon>
    </lineage>
</organism>
<proteinExistence type="predicted"/>
<name>A0A4Y8ZSK2_9SPHN</name>
<sequence>MPASVSSATMIDRPRRTGARTMLIIDDEASVAQTLGRAAEECGWRPRLTATGEAFRAAYRAEPPAVVIIDLALVGTDGIEILKFLAQEKSESLVLIASGFDRRVVEAAMRFGTEIGLDIGGALTKPVLVEDLKCALAAAGR</sequence>
<dbReference type="InterPro" id="IPR011006">
    <property type="entry name" value="CheY-like_superfamily"/>
</dbReference>
<protein>
    <submittedName>
        <fullName evidence="3">Response regulator</fullName>
    </submittedName>
</protein>
<dbReference type="Pfam" id="PF00072">
    <property type="entry name" value="Response_reg"/>
    <property type="match status" value="1"/>
</dbReference>
<dbReference type="OrthoDB" id="7578420at2"/>
<evidence type="ECO:0000313" key="4">
    <source>
        <dbReference type="Proteomes" id="UP000298213"/>
    </source>
</evidence>
<evidence type="ECO:0000313" key="3">
    <source>
        <dbReference type="EMBL" id="TFI58095.1"/>
    </source>
</evidence>
<comment type="caution">
    <text evidence="3">The sequence shown here is derived from an EMBL/GenBank/DDBJ whole genome shotgun (WGS) entry which is preliminary data.</text>
</comment>
<dbReference type="SMART" id="SM00448">
    <property type="entry name" value="REC"/>
    <property type="match status" value="1"/>
</dbReference>
<dbReference type="Gene3D" id="3.40.50.2300">
    <property type="match status" value="1"/>
</dbReference>
<dbReference type="PROSITE" id="PS50110">
    <property type="entry name" value="RESPONSE_REGULATORY"/>
    <property type="match status" value="1"/>
</dbReference>
<accession>A0A4Y8ZSK2</accession>
<reference evidence="3 4" key="1">
    <citation type="submission" date="2019-03" db="EMBL/GenBank/DDBJ databases">
        <title>Genome sequence of Sphingomonas sp. 17J27-24.</title>
        <authorList>
            <person name="Kim M."/>
            <person name="Maeng S."/>
            <person name="Sathiyaraj S."/>
        </authorList>
    </citation>
    <scope>NUCLEOTIDE SEQUENCE [LARGE SCALE GENOMIC DNA]</scope>
    <source>
        <strain evidence="3 4">17J27-24</strain>
    </source>
</reference>
<dbReference type="EMBL" id="SPDV01000020">
    <property type="protein sequence ID" value="TFI58095.1"/>
    <property type="molecule type" value="Genomic_DNA"/>
</dbReference>
<dbReference type="Proteomes" id="UP000298213">
    <property type="component" value="Unassembled WGS sequence"/>
</dbReference>
<feature type="modified residue" description="4-aspartylphosphate" evidence="1">
    <location>
        <position position="70"/>
    </location>
</feature>
<dbReference type="SUPFAM" id="SSF52172">
    <property type="entry name" value="CheY-like"/>
    <property type="match status" value="1"/>
</dbReference>
<feature type="domain" description="Response regulatory" evidence="2">
    <location>
        <begin position="21"/>
        <end position="140"/>
    </location>
</feature>
<dbReference type="GO" id="GO:0000160">
    <property type="term" value="P:phosphorelay signal transduction system"/>
    <property type="evidence" value="ECO:0007669"/>
    <property type="project" value="InterPro"/>
</dbReference>
<keyword evidence="1" id="KW-0597">Phosphoprotein</keyword>
<dbReference type="AlphaFoldDB" id="A0A4Y8ZSK2"/>